<reference evidence="4" key="1">
    <citation type="submission" date="2018-04" db="EMBL/GenBank/DDBJ databases">
        <title>WGS assembly of Panicum hallii.</title>
        <authorList>
            <person name="Lovell J."/>
            <person name="Jenkins J."/>
            <person name="Lowry D."/>
            <person name="Mamidi S."/>
            <person name="Sreedasyam A."/>
            <person name="Weng X."/>
            <person name="Barry K."/>
            <person name="Bonette J."/>
            <person name="Campitelli B."/>
            <person name="Daum C."/>
            <person name="Gordon S."/>
            <person name="Gould B."/>
            <person name="Lipzen A."/>
            <person name="Macqueen A."/>
            <person name="Palacio-Mejia J."/>
            <person name="Plott C."/>
            <person name="Shakirov E."/>
            <person name="Shu S."/>
            <person name="Yoshinaga Y."/>
            <person name="Zane M."/>
            <person name="Rokhsar D."/>
            <person name="Grimwood J."/>
            <person name="Schmutz J."/>
            <person name="Juenger T."/>
        </authorList>
    </citation>
    <scope>NUCLEOTIDE SEQUENCE [LARGE SCALE GENOMIC DNA]</scope>
    <source>
        <strain evidence="4">FIL2</strain>
    </source>
</reference>
<feature type="compositionally biased region" description="Basic and acidic residues" evidence="2">
    <location>
        <begin position="207"/>
        <end position="246"/>
    </location>
</feature>
<accession>A0A2T8IMT7</accession>
<dbReference type="Gramene" id="PVH38959">
    <property type="protein sequence ID" value="PVH38959"/>
    <property type="gene ID" value="PAHAL_5G401300"/>
</dbReference>
<evidence type="ECO:0000313" key="4">
    <source>
        <dbReference type="EMBL" id="PVH38959.1"/>
    </source>
</evidence>
<dbReference type="PANTHER" id="PTHR47853:SF1">
    <property type="entry name" value="EXPRESSED PROTEIN"/>
    <property type="match status" value="1"/>
</dbReference>
<evidence type="ECO:0000259" key="3">
    <source>
        <dbReference type="PROSITE" id="PS51319"/>
    </source>
</evidence>
<dbReference type="GO" id="GO:0005634">
    <property type="term" value="C:nucleus"/>
    <property type="evidence" value="ECO:0007669"/>
    <property type="project" value="UniProtKB-SubCell"/>
</dbReference>
<sequence>MADRSPLRRWKRFFPAFGAIDAAIESALACSRDKYRRVRGDLVEKLCDAGDDGGAERAEGLCLLLDQTMVEALQTLRLVPVTPTMLTSTDVAKAVAGLRGHESGRVRGLARRVFDGWRASIEGDLARVRAALETLSRIPQEDETVPVSAPPSAGDARSGREPTVLVANRPKKMPPGVCGAGGDRVRGEKTEDAKRKHTVGYCREAEDVKRHRKVPEMVEQRSTKAHPTIKERSRASCWGSRDERRLSCRGANAQ</sequence>
<keyword evidence="1" id="KW-0539">Nucleus</keyword>
<dbReference type="PROSITE" id="PS51319">
    <property type="entry name" value="TFIIS_N"/>
    <property type="match status" value="1"/>
</dbReference>
<dbReference type="EMBL" id="CM008050">
    <property type="protein sequence ID" value="PVH38959.1"/>
    <property type="molecule type" value="Genomic_DNA"/>
</dbReference>
<evidence type="ECO:0000256" key="1">
    <source>
        <dbReference type="PROSITE-ProRule" id="PRU00649"/>
    </source>
</evidence>
<feature type="domain" description="TFIIS N-terminal" evidence="3">
    <location>
        <begin position="55"/>
        <end position="124"/>
    </location>
</feature>
<name>A0A2T8IMT7_9POAL</name>
<dbReference type="InterPro" id="IPR035441">
    <property type="entry name" value="TFIIS/LEDGF_dom_sf"/>
</dbReference>
<dbReference type="InterPro" id="IPR017923">
    <property type="entry name" value="TFIIS_N"/>
</dbReference>
<dbReference type="Gene3D" id="1.20.930.10">
    <property type="entry name" value="Conserved domain common to transcription factors TFIIS, elongin A, CRSP70"/>
    <property type="match status" value="1"/>
</dbReference>
<proteinExistence type="predicted"/>
<dbReference type="Pfam" id="PF08711">
    <property type="entry name" value="Med26"/>
    <property type="match status" value="1"/>
</dbReference>
<dbReference type="AlphaFoldDB" id="A0A2T8IMT7"/>
<dbReference type="PANTHER" id="PTHR47853">
    <property type="entry name" value="EXPRESSED PROTEIN"/>
    <property type="match status" value="1"/>
</dbReference>
<gene>
    <name evidence="4" type="ORF">PAHAL_5G401300</name>
</gene>
<feature type="compositionally biased region" description="Basic and acidic residues" evidence="2">
    <location>
        <begin position="183"/>
        <end position="192"/>
    </location>
</feature>
<comment type="subcellular location">
    <subcellularLocation>
        <location evidence="1">Nucleus</location>
    </subcellularLocation>
</comment>
<feature type="region of interest" description="Disordered" evidence="2">
    <location>
        <begin position="207"/>
        <end position="254"/>
    </location>
</feature>
<dbReference type="Proteomes" id="UP000243499">
    <property type="component" value="Chromosome 5"/>
</dbReference>
<protein>
    <recommendedName>
        <fullName evidence="3">TFIIS N-terminal domain-containing protein</fullName>
    </recommendedName>
</protein>
<dbReference type="SUPFAM" id="SSF47676">
    <property type="entry name" value="Conserved domain common to transcription factors TFIIS, elongin A, CRSP70"/>
    <property type="match status" value="1"/>
</dbReference>
<feature type="region of interest" description="Disordered" evidence="2">
    <location>
        <begin position="140"/>
        <end position="192"/>
    </location>
</feature>
<evidence type="ECO:0000256" key="2">
    <source>
        <dbReference type="SAM" id="MobiDB-lite"/>
    </source>
</evidence>
<organism evidence="4">
    <name type="scientific">Panicum hallii</name>
    <dbReference type="NCBI Taxonomy" id="206008"/>
    <lineage>
        <taxon>Eukaryota</taxon>
        <taxon>Viridiplantae</taxon>
        <taxon>Streptophyta</taxon>
        <taxon>Embryophyta</taxon>
        <taxon>Tracheophyta</taxon>
        <taxon>Spermatophyta</taxon>
        <taxon>Magnoliopsida</taxon>
        <taxon>Liliopsida</taxon>
        <taxon>Poales</taxon>
        <taxon>Poaceae</taxon>
        <taxon>PACMAD clade</taxon>
        <taxon>Panicoideae</taxon>
        <taxon>Panicodae</taxon>
        <taxon>Paniceae</taxon>
        <taxon>Panicinae</taxon>
        <taxon>Panicum</taxon>
        <taxon>Panicum sect. Panicum</taxon>
    </lineage>
</organism>